<dbReference type="Pfam" id="PF02826">
    <property type="entry name" value="2-Hacid_dh_C"/>
    <property type="match status" value="1"/>
</dbReference>
<evidence type="ECO:0000256" key="2">
    <source>
        <dbReference type="ARBA" id="ARBA00023002"/>
    </source>
</evidence>
<dbReference type="AlphaFoldDB" id="A0A2P6N7Z7"/>
<dbReference type="EMBL" id="MDYQ01000162">
    <property type="protein sequence ID" value="PRP80069.1"/>
    <property type="molecule type" value="Genomic_DNA"/>
</dbReference>
<dbReference type="CDD" id="cd12168">
    <property type="entry name" value="Mand_dh_like"/>
    <property type="match status" value="1"/>
</dbReference>
<dbReference type="InterPro" id="IPR036291">
    <property type="entry name" value="NAD(P)-bd_dom_sf"/>
</dbReference>
<organism evidence="7 8">
    <name type="scientific">Planoprotostelium fungivorum</name>
    <dbReference type="NCBI Taxonomy" id="1890364"/>
    <lineage>
        <taxon>Eukaryota</taxon>
        <taxon>Amoebozoa</taxon>
        <taxon>Evosea</taxon>
        <taxon>Variosea</taxon>
        <taxon>Cavosteliida</taxon>
        <taxon>Cavosteliaceae</taxon>
        <taxon>Planoprotostelium</taxon>
    </lineage>
</organism>
<dbReference type="GO" id="GO:0030267">
    <property type="term" value="F:glyoxylate reductase (NADPH) activity"/>
    <property type="evidence" value="ECO:0007669"/>
    <property type="project" value="TreeGrafter"/>
</dbReference>
<comment type="similarity">
    <text evidence="1 4">Belongs to the D-isomer specific 2-hydroxyacid dehydrogenase family.</text>
</comment>
<keyword evidence="8" id="KW-1185">Reference proteome</keyword>
<dbReference type="STRING" id="1890364.A0A2P6N7Z7"/>
<name>A0A2P6N7Z7_9EUKA</name>
<evidence type="ECO:0000313" key="7">
    <source>
        <dbReference type="EMBL" id="PRP80069.1"/>
    </source>
</evidence>
<dbReference type="GO" id="GO:0051287">
    <property type="term" value="F:NAD binding"/>
    <property type="evidence" value="ECO:0007669"/>
    <property type="project" value="InterPro"/>
</dbReference>
<protein>
    <submittedName>
        <fullName evidence="7">Uncharacterized protein</fullName>
    </submittedName>
</protein>
<dbReference type="InterPro" id="IPR050223">
    <property type="entry name" value="D-isomer_2-hydroxyacid_DH"/>
</dbReference>
<accession>A0A2P6N7Z7</accession>
<dbReference type="SUPFAM" id="SSF51735">
    <property type="entry name" value="NAD(P)-binding Rossmann-fold domains"/>
    <property type="match status" value="1"/>
</dbReference>
<evidence type="ECO:0000256" key="3">
    <source>
        <dbReference type="ARBA" id="ARBA00023027"/>
    </source>
</evidence>
<dbReference type="SUPFAM" id="SSF52283">
    <property type="entry name" value="Formate/glycerate dehydrogenase catalytic domain-like"/>
    <property type="match status" value="1"/>
</dbReference>
<dbReference type="Pfam" id="PF00389">
    <property type="entry name" value="2-Hacid_dh"/>
    <property type="match status" value="1"/>
</dbReference>
<dbReference type="InterPro" id="IPR006139">
    <property type="entry name" value="D-isomer_2_OHA_DH_cat_dom"/>
</dbReference>
<dbReference type="PROSITE" id="PS00065">
    <property type="entry name" value="D_2_HYDROXYACID_DH_1"/>
    <property type="match status" value="1"/>
</dbReference>
<dbReference type="InParanoid" id="A0A2P6N7Z7"/>
<dbReference type="FunFam" id="3.40.50.720:FF:000203">
    <property type="entry name" value="D-3-phosphoglycerate dehydrogenase (SerA)"/>
    <property type="match status" value="1"/>
</dbReference>
<evidence type="ECO:0000256" key="4">
    <source>
        <dbReference type="RuleBase" id="RU003719"/>
    </source>
</evidence>
<dbReference type="OrthoDB" id="28764at2759"/>
<dbReference type="PANTHER" id="PTHR10996">
    <property type="entry name" value="2-HYDROXYACID DEHYDROGENASE-RELATED"/>
    <property type="match status" value="1"/>
</dbReference>
<dbReference type="GO" id="GO:0016618">
    <property type="term" value="F:hydroxypyruvate reductase [NAD(P)H] activity"/>
    <property type="evidence" value="ECO:0007669"/>
    <property type="project" value="TreeGrafter"/>
</dbReference>
<gene>
    <name evidence="7" type="ORF">PROFUN_10752</name>
</gene>
<proteinExistence type="inferred from homology"/>
<comment type="caution">
    <text evidence="7">The sequence shown here is derived from an EMBL/GenBank/DDBJ whole genome shotgun (WGS) entry which is preliminary data.</text>
</comment>
<evidence type="ECO:0000256" key="1">
    <source>
        <dbReference type="ARBA" id="ARBA00005854"/>
    </source>
</evidence>
<evidence type="ECO:0000313" key="8">
    <source>
        <dbReference type="Proteomes" id="UP000241769"/>
    </source>
</evidence>
<reference evidence="7 8" key="1">
    <citation type="journal article" date="2018" name="Genome Biol. Evol.">
        <title>Multiple Roots of Fruiting Body Formation in Amoebozoa.</title>
        <authorList>
            <person name="Hillmann F."/>
            <person name="Forbes G."/>
            <person name="Novohradska S."/>
            <person name="Ferling I."/>
            <person name="Riege K."/>
            <person name="Groth M."/>
            <person name="Westermann M."/>
            <person name="Marz M."/>
            <person name="Spaller T."/>
            <person name="Winckler T."/>
            <person name="Schaap P."/>
            <person name="Glockner G."/>
        </authorList>
    </citation>
    <scope>NUCLEOTIDE SEQUENCE [LARGE SCALE GENOMIC DNA]</scope>
    <source>
        <strain evidence="7 8">Jena</strain>
    </source>
</reference>
<dbReference type="Proteomes" id="UP000241769">
    <property type="component" value="Unassembled WGS sequence"/>
</dbReference>
<dbReference type="GO" id="GO:0005829">
    <property type="term" value="C:cytosol"/>
    <property type="evidence" value="ECO:0007669"/>
    <property type="project" value="TreeGrafter"/>
</dbReference>
<feature type="domain" description="D-isomer specific 2-hydroxyacid dehydrogenase catalytic" evidence="5">
    <location>
        <begin position="21"/>
        <end position="332"/>
    </location>
</feature>
<evidence type="ECO:0000259" key="6">
    <source>
        <dbReference type="Pfam" id="PF02826"/>
    </source>
</evidence>
<dbReference type="InterPro" id="IPR029752">
    <property type="entry name" value="D-isomer_DH_CS1"/>
</dbReference>
<keyword evidence="3" id="KW-0520">NAD</keyword>
<keyword evidence="2 4" id="KW-0560">Oxidoreductase</keyword>
<dbReference type="Gene3D" id="3.40.50.720">
    <property type="entry name" value="NAD(P)-binding Rossmann-like Domain"/>
    <property type="match status" value="2"/>
</dbReference>
<evidence type="ECO:0000259" key="5">
    <source>
        <dbReference type="Pfam" id="PF00389"/>
    </source>
</evidence>
<dbReference type="PANTHER" id="PTHR10996:SF281">
    <property type="entry name" value="D-ISOMER SPECIFIC 2-HYDROXYACID DEHYDROGENASE NAD-BINDING DOMAIN-CONTAINING PROTEIN-RELATED"/>
    <property type="match status" value="1"/>
</dbReference>
<dbReference type="InterPro" id="IPR006140">
    <property type="entry name" value="D-isomer_DH_NAD-bd"/>
</dbReference>
<feature type="domain" description="D-isomer specific 2-hydroxyacid dehydrogenase NAD-binding" evidence="6">
    <location>
        <begin position="124"/>
        <end position="300"/>
    </location>
</feature>
<sequence length="339" mass="37514">MPTDKPKVLFMSGPEYAKDVWNEFIQDFTVLLWEEQSREDFIRDLSSKYDGIQAIYRAANPKYPHYKLGSFDREIVSAFPSSMKIFVNGAVGYNDVAVDVLSEKGILFCNTASGSDNATADTALWLILSTYKNTWQSEQSVRAGVWRDRTNVVGRDPAGDTVGILGLGNIGKAIAVRCKAIGMKVQYHNRNRIDAAEEEKYGVTYKTFDELLSSSDTIVVAVPLTSDTKHILNAESFKKVKRGVIIVNISRGGCVDESALVDAIKAGKVSKVGLDVFEEEPKIHPDLLSNEKHALLPHIGGATVNTFYNFEAIGMQNIKMWLKEGKAKTPINLSAIQKQ</sequence>